<dbReference type="SMART" id="SM00465">
    <property type="entry name" value="GIYc"/>
    <property type="match status" value="1"/>
</dbReference>
<proteinExistence type="predicted"/>
<keyword evidence="3" id="KW-1185">Reference proteome</keyword>
<dbReference type="EMBL" id="BAABIQ010000035">
    <property type="protein sequence ID" value="GAA4794376.1"/>
    <property type="molecule type" value="Genomic_DNA"/>
</dbReference>
<dbReference type="InterPro" id="IPR036397">
    <property type="entry name" value="RNaseH_sf"/>
</dbReference>
<dbReference type="GO" id="GO:0004527">
    <property type="term" value="F:exonuclease activity"/>
    <property type="evidence" value="ECO:0007669"/>
    <property type="project" value="UniProtKB-KW"/>
</dbReference>
<name>A0ABP9BED4_9SPHI</name>
<dbReference type="PROSITE" id="PS50164">
    <property type="entry name" value="GIY_YIG"/>
    <property type="match status" value="1"/>
</dbReference>
<dbReference type="InterPro" id="IPR035901">
    <property type="entry name" value="GIY-YIG_endonuc_sf"/>
</dbReference>
<dbReference type="RefSeq" id="WP_345231974.1">
    <property type="nucleotide sequence ID" value="NZ_BAABIQ010000035.1"/>
</dbReference>
<comment type="caution">
    <text evidence="2">The sequence shown here is derived from an EMBL/GenBank/DDBJ whole genome shotgun (WGS) entry which is preliminary data.</text>
</comment>
<dbReference type="InterPro" id="IPR006054">
    <property type="entry name" value="DnaQ"/>
</dbReference>
<dbReference type="Pfam" id="PF00929">
    <property type="entry name" value="RNase_T"/>
    <property type="match status" value="1"/>
</dbReference>
<organism evidence="2 3">
    <name type="scientific">Olivibacter ginsenosidimutans</name>
    <dbReference type="NCBI Taxonomy" id="1176537"/>
    <lineage>
        <taxon>Bacteria</taxon>
        <taxon>Pseudomonadati</taxon>
        <taxon>Bacteroidota</taxon>
        <taxon>Sphingobacteriia</taxon>
        <taxon>Sphingobacteriales</taxon>
        <taxon>Sphingobacteriaceae</taxon>
        <taxon>Olivibacter</taxon>
    </lineage>
</organism>
<dbReference type="SMART" id="SM00479">
    <property type="entry name" value="EXOIII"/>
    <property type="match status" value="1"/>
</dbReference>
<dbReference type="CDD" id="cd06127">
    <property type="entry name" value="DEDDh"/>
    <property type="match status" value="1"/>
</dbReference>
<dbReference type="Proteomes" id="UP001501411">
    <property type="component" value="Unassembled WGS sequence"/>
</dbReference>
<dbReference type="Pfam" id="PF01541">
    <property type="entry name" value="GIY-YIG"/>
    <property type="match status" value="1"/>
</dbReference>
<gene>
    <name evidence="2" type="ORF">GCM10023231_23440</name>
</gene>
<evidence type="ECO:0000259" key="1">
    <source>
        <dbReference type="PROSITE" id="PS50164"/>
    </source>
</evidence>
<dbReference type="PANTHER" id="PTHR30231">
    <property type="entry name" value="DNA POLYMERASE III SUBUNIT EPSILON"/>
    <property type="match status" value="1"/>
</dbReference>
<reference evidence="3" key="1">
    <citation type="journal article" date="2019" name="Int. J. Syst. Evol. Microbiol.">
        <title>The Global Catalogue of Microorganisms (GCM) 10K type strain sequencing project: providing services to taxonomists for standard genome sequencing and annotation.</title>
        <authorList>
            <consortium name="The Broad Institute Genomics Platform"/>
            <consortium name="The Broad Institute Genome Sequencing Center for Infectious Disease"/>
            <person name="Wu L."/>
            <person name="Ma J."/>
        </authorList>
    </citation>
    <scope>NUCLEOTIDE SEQUENCE [LARGE SCALE GENOMIC DNA]</scope>
    <source>
        <strain evidence="3">JCM 18200</strain>
    </source>
</reference>
<dbReference type="CDD" id="cd10434">
    <property type="entry name" value="GIY-YIG_UvrC_Cho"/>
    <property type="match status" value="1"/>
</dbReference>
<keyword evidence="2" id="KW-0378">Hydrolase</keyword>
<dbReference type="InterPro" id="IPR012337">
    <property type="entry name" value="RNaseH-like_sf"/>
</dbReference>
<feature type="domain" description="GIY-YIG" evidence="1">
    <location>
        <begin position="196"/>
        <end position="274"/>
    </location>
</feature>
<evidence type="ECO:0000313" key="2">
    <source>
        <dbReference type="EMBL" id="GAA4794376.1"/>
    </source>
</evidence>
<dbReference type="Gene3D" id="3.40.1440.10">
    <property type="entry name" value="GIY-YIG endonuclease"/>
    <property type="match status" value="1"/>
</dbReference>
<dbReference type="SUPFAM" id="SSF82771">
    <property type="entry name" value="GIY-YIG endonuclease"/>
    <property type="match status" value="1"/>
</dbReference>
<protein>
    <submittedName>
        <fullName evidence="2">Exonuclease domain-containing protein</fullName>
    </submittedName>
</protein>
<sequence>MEYAIVDIETTGAYAAGHGITEIAILIHDGSTVQSTFETLINPLQEIPLHITALTGIDHQLVKHAPTFAEIAAQIYHLLNDKVFVAHNVNFDYSFVKHHLAIHGYSWSATKLCTVRLSRKLLPGYPSYSLGRLCQQLDITINNRHRAGGDAEATAILFSKLLEQDRGEIQQMLKKTSKEQVLPPHLPKEHIESLPTSPGVYYFKDQKGKTIYVGKAKNIRSRVAAHFAGQNPNPQRQNFMRHIYAVDFVNCGTELMALLLEASEIKRLWPENNRALKRFEPKYGLYLYEDQRGYLRLAINKHQRYQKALYAFGQLSDAYQLLNTLIRDYQLCPKLCHVHKTAGSCLSTPDNPCLGACVAKEDPNRYNARLETAVHQLKESLPSFCLLDKGRTPDEQSCIWIEKGKFYGMGYISFESALIYPEEIKEHLTPYPSNDYMMHLITTYTQKHPEKIKPLKGHI</sequence>
<evidence type="ECO:0000313" key="3">
    <source>
        <dbReference type="Proteomes" id="UP001501411"/>
    </source>
</evidence>
<dbReference type="InterPro" id="IPR000305">
    <property type="entry name" value="GIY-YIG_endonuc"/>
</dbReference>
<dbReference type="InterPro" id="IPR013520">
    <property type="entry name" value="Ribonucl_H"/>
</dbReference>
<dbReference type="PANTHER" id="PTHR30231:SF41">
    <property type="entry name" value="DNA POLYMERASE III SUBUNIT EPSILON"/>
    <property type="match status" value="1"/>
</dbReference>
<keyword evidence="2" id="KW-0269">Exonuclease</keyword>
<keyword evidence="2" id="KW-0540">Nuclease</keyword>
<dbReference type="Gene3D" id="3.30.420.10">
    <property type="entry name" value="Ribonuclease H-like superfamily/Ribonuclease H"/>
    <property type="match status" value="1"/>
</dbReference>
<accession>A0ABP9BED4</accession>
<dbReference type="SUPFAM" id="SSF53098">
    <property type="entry name" value="Ribonuclease H-like"/>
    <property type="match status" value="1"/>
</dbReference>
<dbReference type="NCBIfam" id="TIGR00573">
    <property type="entry name" value="dnaq"/>
    <property type="match status" value="1"/>
</dbReference>
<dbReference type="InterPro" id="IPR047296">
    <property type="entry name" value="GIY-YIG_UvrC_Cho"/>
</dbReference>